<feature type="region of interest" description="Disordered" evidence="17">
    <location>
        <begin position="196"/>
        <end position="285"/>
    </location>
</feature>
<dbReference type="GO" id="GO:0016973">
    <property type="term" value="P:poly(A)+ mRNA export from nucleus"/>
    <property type="evidence" value="ECO:0007669"/>
    <property type="project" value="InterPro"/>
</dbReference>
<comment type="subcellular location">
    <subcellularLocation>
        <location evidence="1">Nucleus membrane</location>
        <topology evidence="1">Peripheral membrane protein</topology>
        <orientation evidence="1">Cytoplasmic side</orientation>
    </subcellularLocation>
    <subcellularLocation>
        <location evidence="3">Nucleus membrane</location>
        <topology evidence="3">Peripheral membrane protein</topology>
        <orientation evidence="3">Nucleoplasmic side</orientation>
    </subcellularLocation>
    <subcellularLocation>
        <location evidence="2">Nucleus</location>
        <location evidence="2">Nuclear pore complex</location>
    </subcellularLocation>
</comment>
<keyword evidence="9" id="KW-0175">Coiled coil</keyword>
<dbReference type="PANTHER" id="PTHR12960:SF0">
    <property type="entry name" value="MRNA EXPORT FACTOR GLE1"/>
    <property type="match status" value="1"/>
</dbReference>
<dbReference type="EMBL" id="MPUK01000002">
    <property type="protein sequence ID" value="ONH69169.1"/>
    <property type="molecule type" value="Genomic_DNA"/>
</dbReference>
<dbReference type="Proteomes" id="UP000189513">
    <property type="component" value="Unassembled WGS sequence"/>
</dbReference>
<evidence type="ECO:0000256" key="2">
    <source>
        <dbReference type="ARBA" id="ARBA00004567"/>
    </source>
</evidence>
<dbReference type="PANTHER" id="PTHR12960">
    <property type="entry name" value="GLE-1-RELATED"/>
    <property type="match status" value="1"/>
</dbReference>
<feature type="compositionally biased region" description="Polar residues" evidence="17">
    <location>
        <begin position="141"/>
        <end position="152"/>
    </location>
</feature>
<evidence type="ECO:0000256" key="11">
    <source>
        <dbReference type="ARBA" id="ARBA00023136"/>
    </source>
</evidence>
<dbReference type="AlphaFoldDB" id="A0A1V2LBC6"/>
<evidence type="ECO:0000256" key="15">
    <source>
        <dbReference type="ARBA" id="ARBA00075092"/>
    </source>
</evidence>
<dbReference type="GO" id="GO:0015031">
    <property type="term" value="P:protein transport"/>
    <property type="evidence" value="ECO:0007669"/>
    <property type="project" value="UniProtKB-KW"/>
</dbReference>
<feature type="region of interest" description="Disordered" evidence="17">
    <location>
        <begin position="37"/>
        <end position="82"/>
    </location>
</feature>
<evidence type="ECO:0000256" key="3">
    <source>
        <dbReference type="ARBA" id="ARBA00004620"/>
    </source>
</evidence>
<dbReference type="GO" id="GO:0005543">
    <property type="term" value="F:phospholipid binding"/>
    <property type="evidence" value="ECO:0007669"/>
    <property type="project" value="TreeGrafter"/>
</dbReference>
<comment type="similarity">
    <text evidence="4">Belongs to the GLE1 family.</text>
</comment>
<name>A0A1V2LBC6_CYBFA</name>
<evidence type="ECO:0000256" key="4">
    <source>
        <dbReference type="ARBA" id="ARBA00011056"/>
    </source>
</evidence>
<keyword evidence="8" id="KW-0811">Translocation</keyword>
<dbReference type="Pfam" id="PF07817">
    <property type="entry name" value="GLE1"/>
    <property type="match status" value="1"/>
</dbReference>
<evidence type="ECO:0000313" key="18">
    <source>
        <dbReference type="EMBL" id="ONH69169.1"/>
    </source>
</evidence>
<feature type="compositionally biased region" description="Polar residues" evidence="17">
    <location>
        <begin position="63"/>
        <end position="76"/>
    </location>
</feature>
<evidence type="ECO:0000256" key="13">
    <source>
        <dbReference type="ARBA" id="ARBA00026227"/>
    </source>
</evidence>
<dbReference type="InterPro" id="IPR038506">
    <property type="entry name" value="GLE1-like_sf"/>
</dbReference>
<evidence type="ECO:0000256" key="9">
    <source>
        <dbReference type="ARBA" id="ARBA00023054"/>
    </source>
</evidence>
<keyword evidence="7" id="KW-0653">Protein transport</keyword>
<evidence type="ECO:0000256" key="14">
    <source>
        <dbReference type="ARBA" id="ARBA00029983"/>
    </source>
</evidence>
<evidence type="ECO:0000313" key="19">
    <source>
        <dbReference type="Proteomes" id="UP000189513"/>
    </source>
</evidence>
<keyword evidence="11" id="KW-0472">Membrane</keyword>
<gene>
    <name evidence="18" type="ORF">BON22_1079</name>
</gene>
<evidence type="ECO:0000256" key="17">
    <source>
        <dbReference type="SAM" id="MobiDB-lite"/>
    </source>
</evidence>
<keyword evidence="12" id="KW-0539">Nucleus</keyword>
<evidence type="ECO:0000256" key="7">
    <source>
        <dbReference type="ARBA" id="ARBA00022927"/>
    </source>
</evidence>
<evidence type="ECO:0000256" key="1">
    <source>
        <dbReference type="ARBA" id="ARBA00004335"/>
    </source>
</evidence>
<dbReference type="GO" id="GO:0000822">
    <property type="term" value="F:inositol hexakisphosphate binding"/>
    <property type="evidence" value="ECO:0007669"/>
    <property type="project" value="TreeGrafter"/>
</dbReference>
<dbReference type="OMA" id="QKKCPWV"/>
<dbReference type="Gene3D" id="1.25.40.510">
    <property type="entry name" value="GLE1-like"/>
    <property type="match status" value="1"/>
</dbReference>
<comment type="caution">
    <text evidence="18">The sequence shown here is derived from an EMBL/GenBank/DDBJ whole genome shotgun (WGS) entry which is preliminary data.</text>
</comment>
<proteinExistence type="inferred from homology"/>
<dbReference type="GO" id="GO:0031369">
    <property type="term" value="F:translation initiation factor binding"/>
    <property type="evidence" value="ECO:0007669"/>
    <property type="project" value="TreeGrafter"/>
</dbReference>
<keyword evidence="6" id="KW-0509">mRNA transport</keyword>
<sequence length="582" mass="67730">MDKLNSSFDVSPGYGDSTQFGYDYDASSPSFYNIKSSPLKALDETPTRTPSYRIKRRDRDSHLFQSSPLSKTSSPFATARMRKLHEQQQDAVDVLGELLQDLKFKERYLLVKEQAPHRSHTSRPHSRTSSTNSTRVHTRRPSFQSVDNSFIEQHNDDNDMEKIQDEVVSRLEERLAKRFNAIDIKIRAIEEEKRRIEEEKKRREEEERRKQEAEKKRLEEERIKREQEEKKRKEAEAKAKAEAEKKALAEAEALKKKQEEDAKRAKEQAEKKAQEEAEEAAKKGKGVTNFKEVEAQFLQYKQKIVDIKNDIVLKVKADLPTKNAILKHKRKINPKFGQLTNSMSQLRRISTEVSSMINETRPQEIAYHWILNFVAKAIVSQAETEVRAKPSSSVPLAKLTLFLLCEFAELKEFLMARFVKKCPYVIGYTCAVDTEEGRLRMGWKRHEDSKWEDQVSYDERMAGMMTLYSVITRLPLDQQHFNTMPHPLPMSENWKMLARWMNIKSELLINTHFTVAASWWDASAKEFLMCYGVQGKKLMQIMWTTWPATVEEKKFTGAKTLMTVGEDWSKDGEIKSFGELEP</sequence>
<keyword evidence="10" id="KW-0906">Nuclear pore complex</keyword>
<dbReference type="InterPro" id="IPR012476">
    <property type="entry name" value="GLE1"/>
</dbReference>
<evidence type="ECO:0000256" key="6">
    <source>
        <dbReference type="ARBA" id="ARBA00022816"/>
    </source>
</evidence>
<keyword evidence="19" id="KW-1185">Reference proteome</keyword>
<dbReference type="FunFam" id="1.25.40.510:FF:000003">
    <property type="entry name" value="Nucleoporin GLE1"/>
    <property type="match status" value="1"/>
</dbReference>
<feature type="compositionally biased region" description="Basic and acidic residues" evidence="17">
    <location>
        <begin position="196"/>
        <end position="282"/>
    </location>
</feature>
<accession>A0A1V2LBC6</accession>
<evidence type="ECO:0000256" key="16">
    <source>
        <dbReference type="ARBA" id="ARBA00075681"/>
    </source>
</evidence>
<dbReference type="GO" id="GO:0031965">
    <property type="term" value="C:nuclear membrane"/>
    <property type="evidence" value="ECO:0007669"/>
    <property type="project" value="UniProtKB-SubCell"/>
</dbReference>
<dbReference type="GO" id="GO:0005737">
    <property type="term" value="C:cytoplasm"/>
    <property type="evidence" value="ECO:0007669"/>
    <property type="project" value="UniProtKB-ARBA"/>
</dbReference>
<protein>
    <recommendedName>
        <fullName evidence="13">mRNA export factor GLE1</fullName>
    </recommendedName>
    <alternativeName>
        <fullName evidence="15">Nuclear pore protein GLE1</fullName>
    </alternativeName>
    <alternativeName>
        <fullName evidence="14">Nucleoporin GLE1</fullName>
    </alternativeName>
    <alternativeName>
        <fullName evidence="16">RNA export factor GLE1</fullName>
    </alternativeName>
</protein>
<reference evidence="19" key="1">
    <citation type="journal article" date="2017" name="Genome Announc.">
        <title>Genome sequences of Cyberlindnera fabianii 65, Pichia kudriavzevii 129, and Saccharomyces cerevisiae 131 isolated from fermented masau fruits in Zimbabwe.</title>
        <authorList>
            <person name="van Rijswijck I.M.H."/>
            <person name="Derks M.F.L."/>
            <person name="Abee T."/>
            <person name="de Ridder D."/>
            <person name="Smid E.J."/>
        </authorList>
    </citation>
    <scope>NUCLEOTIDE SEQUENCE [LARGE SCALE GENOMIC DNA]</scope>
    <source>
        <strain evidence="19">65</strain>
    </source>
</reference>
<feature type="region of interest" description="Disordered" evidence="17">
    <location>
        <begin position="113"/>
        <end position="158"/>
    </location>
</feature>
<keyword evidence="5" id="KW-0813">Transport</keyword>
<evidence type="ECO:0000256" key="10">
    <source>
        <dbReference type="ARBA" id="ARBA00023132"/>
    </source>
</evidence>
<evidence type="ECO:0000256" key="5">
    <source>
        <dbReference type="ARBA" id="ARBA00022448"/>
    </source>
</evidence>
<evidence type="ECO:0000256" key="12">
    <source>
        <dbReference type="ARBA" id="ARBA00023242"/>
    </source>
</evidence>
<dbReference type="VEuPathDB" id="FungiDB:BON22_1079"/>
<organism evidence="18 19">
    <name type="scientific">Cyberlindnera fabianii</name>
    <name type="common">Yeast</name>
    <name type="synonym">Hansenula fabianii</name>
    <dbReference type="NCBI Taxonomy" id="36022"/>
    <lineage>
        <taxon>Eukaryota</taxon>
        <taxon>Fungi</taxon>
        <taxon>Dikarya</taxon>
        <taxon>Ascomycota</taxon>
        <taxon>Saccharomycotina</taxon>
        <taxon>Saccharomycetes</taxon>
        <taxon>Phaffomycetales</taxon>
        <taxon>Phaffomycetaceae</taxon>
        <taxon>Cyberlindnera</taxon>
    </lineage>
</organism>
<evidence type="ECO:0000256" key="8">
    <source>
        <dbReference type="ARBA" id="ARBA00023010"/>
    </source>
</evidence>
<feature type="compositionally biased region" description="Basic residues" evidence="17">
    <location>
        <begin position="117"/>
        <end position="126"/>
    </location>
</feature>
<dbReference type="GO" id="GO:0044614">
    <property type="term" value="C:nuclear pore cytoplasmic filaments"/>
    <property type="evidence" value="ECO:0007669"/>
    <property type="project" value="TreeGrafter"/>
</dbReference>
<dbReference type="STRING" id="36022.A0A1V2LBC6"/>